<dbReference type="Proteomes" id="UP000189703">
    <property type="component" value="Unplaced"/>
</dbReference>
<keyword evidence="1" id="KW-1185">Reference proteome</keyword>
<dbReference type="PANTHER" id="PTHR47926:SF411">
    <property type="entry name" value="PENTATRICOPEPTIDE REPEAT-CONTAINING PROTEIN"/>
    <property type="match status" value="1"/>
</dbReference>
<dbReference type="RefSeq" id="XP_010266937.1">
    <property type="nucleotide sequence ID" value="XM_010268635.2"/>
</dbReference>
<dbReference type="AlphaFoldDB" id="A0A1U8AIE2"/>
<evidence type="ECO:0000313" key="2">
    <source>
        <dbReference type="RefSeq" id="XP_010266937.1"/>
    </source>
</evidence>
<sequence length="642" mass="72356">MSCTEQLFFSALRDCRTLKTLKQLHAYASKTGLDNDPFIAGKFILLSAVSIANALDYARRLLLHFSSPDVFMYNTLVRGLSESETPQQSLLTYIEMRRRSTPTPDSFTFAFILKAAANYRSLSSGTQLHCQALIHGLDTHLFVRTTLVSMYAECGCIVSARKAFDDLPQPNVVAWNAIVTACFRCGDITGAKLMFKRMPFRNLTSWNVMLAGYTKAGELELARRTFAEMPMKDQVSWSTMIVGFAHNGCFDEAFGFFRELQRVGIRPNEVSLTGVLSACAQSGAFEFGKILHGYLEKAGFIEIVSVSNALLDTYTKCGNVDMARLVFDRMMEKNIISWTSMMAGFAMHGYGEEAIKYFHEMEKSGTRPDGITFILILYACSHAGLILQGCEYFNKMIEKYEMEPSIEHYGCMVDLYGRAGLLNKAYDFITRMPIEPNAVIWRTLLGACSIHGNVKLAEKVKQRLSALDPDNSSDHILLSNIYAVAGKWKDVAAVRRSMTDRKIKKTPGWSMIQVHKAMYSFVVGEGPAGVTMEAYQKLGEMMLRLKIEGGYMPEVRGVLHDIEEEEKEDAISRHSEKLALAFGMSRLSGESVIKIVKNLRVCRDCHTVMKLVSKVYRREIVVRDRSRFHCFKDGACSCRDYW</sequence>
<dbReference type="OrthoDB" id="2122657at2759"/>
<dbReference type="eggNOG" id="KOG4197">
    <property type="taxonomic scope" value="Eukaryota"/>
</dbReference>
<name>A0A1U8AIE2_NELNU</name>
<dbReference type="GO" id="GO:0008270">
    <property type="term" value="F:zinc ion binding"/>
    <property type="evidence" value="ECO:0007669"/>
    <property type="project" value="InterPro"/>
</dbReference>
<dbReference type="GO" id="GO:0009451">
    <property type="term" value="P:RNA modification"/>
    <property type="evidence" value="ECO:0007669"/>
    <property type="project" value="InterPro"/>
</dbReference>
<dbReference type="OMA" id="MYAECGC"/>
<dbReference type="Gene3D" id="1.25.40.10">
    <property type="entry name" value="Tetratricopeptide repeat domain"/>
    <property type="match status" value="5"/>
</dbReference>
<protein>
    <submittedName>
        <fullName evidence="2">Pentatricopeptide repeat-containing protein At1g74630</fullName>
    </submittedName>
</protein>
<dbReference type="KEGG" id="nnu:104604335"/>
<dbReference type="FunCoup" id="A0A1U8AIE2">
    <property type="interactions" value="140"/>
</dbReference>
<dbReference type="NCBIfam" id="TIGR00756">
    <property type="entry name" value="PPR"/>
    <property type="match status" value="5"/>
</dbReference>
<dbReference type="Pfam" id="PF14432">
    <property type="entry name" value="DYW_deaminase"/>
    <property type="match status" value="1"/>
</dbReference>
<dbReference type="Pfam" id="PF20431">
    <property type="entry name" value="E_motif"/>
    <property type="match status" value="1"/>
</dbReference>
<dbReference type="InterPro" id="IPR046960">
    <property type="entry name" value="PPR_At4g14850-like_plant"/>
</dbReference>
<dbReference type="Pfam" id="PF01535">
    <property type="entry name" value="PPR"/>
    <property type="match status" value="3"/>
</dbReference>
<dbReference type="Pfam" id="PF13041">
    <property type="entry name" value="PPR_2"/>
    <property type="match status" value="2"/>
</dbReference>
<dbReference type="PROSITE" id="PS51375">
    <property type="entry name" value="PPR"/>
    <property type="match status" value="4"/>
</dbReference>
<dbReference type="GO" id="GO:0003723">
    <property type="term" value="F:RNA binding"/>
    <property type="evidence" value="ECO:0007669"/>
    <property type="project" value="InterPro"/>
</dbReference>
<reference evidence="2" key="1">
    <citation type="submission" date="2025-08" db="UniProtKB">
        <authorList>
            <consortium name="RefSeq"/>
        </authorList>
    </citation>
    <scope>IDENTIFICATION</scope>
</reference>
<dbReference type="FunFam" id="1.25.40.10:FF:000470">
    <property type="entry name" value="Pentatricopeptide repeat-containing protein At5g66520"/>
    <property type="match status" value="1"/>
</dbReference>
<gene>
    <name evidence="2" type="primary">LOC104604335</name>
</gene>
<dbReference type="GeneID" id="104604335"/>
<dbReference type="InterPro" id="IPR032867">
    <property type="entry name" value="DYW_dom"/>
</dbReference>
<evidence type="ECO:0000313" key="1">
    <source>
        <dbReference type="Proteomes" id="UP000189703"/>
    </source>
</evidence>
<dbReference type="InterPro" id="IPR046848">
    <property type="entry name" value="E_motif"/>
</dbReference>
<accession>A0A1U8AIE2</accession>
<dbReference type="PANTHER" id="PTHR47926">
    <property type="entry name" value="PENTATRICOPEPTIDE REPEAT-CONTAINING PROTEIN"/>
    <property type="match status" value="1"/>
</dbReference>
<dbReference type="InterPro" id="IPR011990">
    <property type="entry name" value="TPR-like_helical_dom_sf"/>
</dbReference>
<organism evidence="1 2">
    <name type="scientific">Nelumbo nucifera</name>
    <name type="common">Sacred lotus</name>
    <dbReference type="NCBI Taxonomy" id="4432"/>
    <lineage>
        <taxon>Eukaryota</taxon>
        <taxon>Viridiplantae</taxon>
        <taxon>Streptophyta</taxon>
        <taxon>Embryophyta</taxon>
        <taxon>Tracheophyta</taxon>
        <taxon>Spermatophyta</taxon>
        <taxon>Magnoliopsida</taxon>
        <taxon>Proteales</taxon>
        <taxon>Nelumbonaceae</taxon>
        <taxon>Nelumbo</taxon>
    </lineage>
</organism>
<proteinExistence type="predicted"/>
<dbReference type="FunFam" id="1.25.40.10:FF:001093">
    <property type="entry name" value="Pentatricopeptide repeat-containing protein At2g34400"/>
    <property type="match status" value="1"/>
</dbReference>
<dbReference type="FunFam" id="1.25.40.10:FF:000932">
    <property type="entry name" value="Pentatricopeptide repeat-containing protein"/>
    <property type="match status" value="1"/>
</dbReference>
<dbReference type="InterPro" id="IPR002885">
    <property type="entry name" value="PPR_rpt"/>
</dbReference>